<proteinExistence type="inferred from homology"/>
<evidence type="ECO:0000256" key="7">
    <source>
        <dbReference type="RuleBase" id="RU363032"/>
    </source>
</evidence>
<keyword evidence="5 7" id="KW-1133">Transmembrane helix</keyword>
<dbReference type="PANTHER" id="PTHR43386">
    <property type="entry name" value="OLIGOPEPTIDE TRANSPORT SYSTEM PERMEASE PROTEIN APPC"/>
    <property type="match status" value="1"/>
</dbReference>
<dbReference type="InterPro" id="IPR050366">
    <property type="entry name" value="BP-dependent_transpt_permease"/>
</dbReference>
<dbReference type="Gene3D" id="1.10.3720.10">
    <property type="entry name" value="MetI-like"/>
    <property type="match status" value="1"/>
</dbReference>
<dbReference type="GO" id="GO:0055085">
    <property type="term" value="P:transmembrane transport"/>
    <property type="evidence" value="ECO:0007669"/>
    <property type="project" value="InterPro"/>
</dbReference>
<evidence type="ECO:0000259" key="8">
    <source>
        <dbReference type="PROSITE" id="PS50928"/>
    </source>
</evidence>
<reference evidence="9" key="2">
    <citation type="journal article" date="2023" name="Biology">
        <title>Prokaryotic Life Associated with Coal-Fire Gas Vents Revealed by Metagenomics.</title>
        <authorList>
            <person name="Kadnikov V.V."/>
            <person name="Mardanov A.V."/>
            <person name="Beletsky A.V."/>
            <person name="Karnachuk O.V."/>
            <person name="Ravin N.V."/>
        </authorList>
    </citation>
    <scope>NUCLEOTIDE SEQUENCE</scope>
    <source>
        <strain evidence="9">Bu02</strain>
    </source>
</reference>
<feature type="transmembrane region" description="Helical" evidence="7">
    <location>
        <begin position="72"/>
        <end position="98"/>
    </location>
</feature>
<name>A0AAT9LF83_9FIRM</name>
<dbReference type="PROSITE" id="PS50928">
    <property type="entry name" value="ABC_TM1"/>
    <property type="match status" value="1"/>
</dbReference>
<dbReference type="InterPro" id="IPR035906">
    <property type="entry name" value="MetI-like_sf"/>
</dbReference>
<evidence type="ECO:0000256" key="5">
    <source>
        <dbReference type="ARBA" id="ARBA00022989"/>
    </source>
</evidence>
<evidence type="ECO:0000256" key="4">
    <source>
        <dbReference type="ARBA" id="ARBA00022692"/>
    </source>
</evidence>
<protein>
    <submittedName>
        <fullName evidence="9">ABC transporter permease</fullName>
    </submittedName>
</protein>
<feature type="transmembrane region" description="Helical" evidence="7">
    <location>
        <begin position="235"/>
        <end position="256"/>
    </location>
</feature>
<dbReference type="KEGG" id="fcz:IMF26_09580"/>
<dbReference type="SUPFAM" id="SSF161098">
    <property type="entry name" value="MetI-like"/>
    <property type="match status" value="1"/>
</dbReference>
<dbReference type="InterPro" id="IPR025966">
    <property type="entry name" value="OppC_N"/>
</dbReference>
<gene>
    <name evidence="9" type="ORF">IMF26_09580</name>
</gene>
<organism evidence="9">
    <name type="scientific">Candidatus Fermentithermobacillus carboniphilus</name>
    <dbReference type="NCBI Taxonomy" id="3085328"/>
    <lineage>
        <taxon>Bacteria</taxon>
        <taxon>Bacillati</taxon>
        <taxon>Bacillota</taxon>
        <taxon>Candidatus Fermentithermobacillia</taxon>
        <taxon>Candidatus Fermentithermobacillales</taxon>
        <taxon>Candidatus Fermentithermobacillaceae</taxon>
        <taxon>Candidatus Fermentithermobacillus</taxon>
    </lineage>
</organism>
<reference evidence="9" key="1">
    <citation type="submission" date="2020-10" db="EMBL/GenBank/DDBJ databases">
        <authorList>
            <person name="Kadnikov V."/>
            <person name="Beletsky A.V."/>
            <person name="Mardanov A.V."/>
            <person name="Karnachuk O.V."/>
            <person name="Ravin N.V."/>
        </authorList>
    </citation>
    <scope>NUCLEOTIDE SEQUENCE</scope>
    <source>
        <strain evidence="9">Bu02</strain>
    </source>
</reference>
<accession>A0AAT9LF83</accession>
<dbReference type="InterPro" id="IPR000515">
    <property type="entry name" value="MetI-like"/>
</dbReference>
<keyword evidence="3" id="KW-1003">Cell membrane</keyword>
<keyword evidence="6 7" id="KW-0472">Membrane</keyword>
<evidence type="ECO:0000256" key="2">
    <source>
        <dbReference type="ARBA" id="ARBA00022448"/>
    </source>
</evidence>
<feature type="transmembrane region" description="Helical" evidence="7">
    <location>
        <begin position="110"/>
        <end position="140"/>
    </location>
</feature>
<dbReference type="AlphaFoldDB" id="A0AAT9LF83"/>
<sequence length="272" mass="29256">MAYSSQKQAVAGLLILLLVVAVAFLAPYISPYDPNYLGDTLMEAPGRQHLLGTDGMGRDVFSMILHGTRVSLLVGVISALLSGMIGTLVGGISGFFGGTVDAVISEIIDIFLMLPTFFLILIIVAMFGSSMLNVMIVIGLTSWPGNARLMRAQALSLRERTFVIGAKVIGESRGSILFRYIIPNGIFPVIANTTMQVASAILTEAGLSFLGLGDPNVVSWGRLIYDGRAYLTSAWWISTFAGMAIVVTVMGFYLIGDGLNRVLNPKLRDERQ</sequence>
<evidence type="ECO:0000313" key="9">
    <source>
        <dbReference type="EMBL" id="QUL99694.1"/>
    </source>
</evidence>
<evidence type="ECO:0000256" key="1">
    <source>
        <dbReference type="ARBA" id="ARBA00004651"/>
    </source>
</evidence>
<dbReference type="Pfam" id="PF00528">
    <property type="entry name" value="BPD_transp_1"/>
    <property type="match status" value="1"/>
</dbReference>
<feature type="domain" description="ABC transmembrane type-1" evidence="8">
    <location>
        <begin position="68"/>
        <end position="256"/>
    </location>
</feature>
<dbReference type="GO" id="GO:0005886">
    <property type="term" value="C:plasma membrane"/>
    <property type="evidence" value="ECO:0007669"/>
    <property type="project" value="UniProtKB-SubCell"/>
</dbReference>
<keyword evidence="4 7" id="KW-0812">Transmembrane</keyword>
<comment type="similarity">
    <text evidence="7">Belongs to the binding-protein-dependent transport system permease family.</text>
</comment>
<dbReference type="EMBL" id="CP062796">
    <property type="protein sequence ID" value="QUL99694.1"/>
    <property type="molecule type" value="Genomic_DNA"/>
</dbReference>
<comment type="subcellular location">
    <subcellularLocation>
        <location evidence="1 7">Cell membrane</location>
        <topology evidence="1 7">Multi-pass membrane protein</topology>
    </subcellularLocation>
</comment>
<evidence type="ECO:0000256" key="3">
    <source>
        <dbReference type="ARBA" id="ARBA00022475"/>
    </source>
</evidence>
<dbReference type="PANTHER" id="PTHR43386:SF1">
    <property type="entry name" value="D,D-DIPEPTIDE TRANSPORT SYSTEM PERMEASE PROTEIN DDPC-RELATED"/>
    <property type="match status" value="1"/>
</dbReference>
<keyword evidence="2 7" id="KW-0813">Transport</keyword>
<dbReference type="Pfam" id="PF12911">
    <property type="entry name" value="OppC_N"/>
    <property type="match status" value="1"/>
</dbReference>
<dbReference type="CDD" id="cd06261">
    <property type="entry name" value="TM_PBP2"/>
    <property type="match status" value="1"/>
</dbReference>
<evidence type="ECO:0000256" key="6">
    <source>
        <dbReference type="ARBA" id="ARBA00023136"/>
    </source>
</evidence>